<comment type="caution">
    <text evidence="7">The sequence shown here is derived from an EMBL/GenBank/DDBJ whole genome shotgun (WGS) entry which is preliminary data.</text>
</comment>
<keyword evidence="3" id="KW-0276">Fatty acid metabolism</keyword>
<dbReference type="InterPro" id="IPR020845">
    <property type="entry name" value="AMP-binding_CS"/>
</dbReference>
<dbReference type="Pfam" id="PF00501">
    <property type="entry name" value="AMP-binding"/>
    <property type="match status" value="1"/>
</dbReference>
<dbReference type="GO" id="GO:0016020">
    <property type="term" value="C:membrane"/>
    <property type="evidence" value="ECO:0007669"/>
    <property type="project" value="TreeGrafter"/>
</dbReference>
<sequence length="565" mass="61052">MTDTDQDARARDIEARVPPTVAHVPFACAERFGDRTAQRVKREGEWQETTHAELAEQVGALAQQLVALGVDPGDRVAVLAETRAEWALSQFAISAAGAAVVPIYPTNSPEECEWVLSDSGASVVICENAAQVAKVDAVRSSLPDLRHVLVIEPAGSHVTVAELVERGRGQDLTEVRRRVEEVSPDDPSVIIYTSGTTGKPKGCVLTHGNLMACVRQAVVMDIIHEDDDAYLFLPLAHVFAQVINIDLIALGGAVAYVSAGSASIMSDLAEIRPTGFPAVPRIFEKVHALFADAPRTEEVYAKVRAVFGGRLTFAISGAAPISADIVQFFLDAGVPVMEGYGLSESTASGTLNTPTAVRAGTIGRPVPGCEVRCAEDGEILMRGPHIFAGYWRNPEATAEVLTEDGWLRTGDLGTIDEDGFIRITGRKKEIIITAGGKNLTPSEMENELRQCPLISNAIMHGDRRPYPVALITLDPEYVVPWAAKHGLPRDIPTLADHAAIREAIQQVLDTINAKHAKVAQIKRFVILPNDFSQETGELTPTLKMRRSVINQMYADVLDALYAVPR</sequence>
<evidence type="ECO:0000256" key="2">
    <source>
        <dbReference type="ARBA" id="ARBA00022598"/>
    </source>
</evidence>
<dbReference type="STRING" id="1194083.BN12_1200015"/>
<evidence type="ECO:0000313" key="7">
    <source>
        <dbReference type="EMBL" id="CCH76361.1"/>
    </source>
</evidence>
<feature type="domain" description="AMP-dependent synthetase/ligase" evidence="6">
    <location>
        <begin position="29"/>
        <end position="391"/>
    </location>
</feature>
<evidence type="ECO:0000256" key="1">
    <source>
        <dbReference type="ARBA" id="ARBA00006432"/>
    </source>
</evidence>
<evidence type="ECO:0000256" key="3">
    <source>
        <dbReference type="ARBA" id="ARBA00022832"/>
    </source>
</evidence>
<dbReference type="AlphaFoldDB" id="A0A077LTA9"/>
<dbReference type="RefSeq" id="WP_048553094.1">
    <property type="nucleotide sequence ID" value="NZ_HF570958.1"/>
</dbReference>
<evidence type="ECO:0000259" key="6">
    <source>
        <dbReference type="Pfam" id="PF00501"/>
    </source>
</evidence>
<dbReference type="InterPro" id="IPR042099">
    <property type="entry name" value="ANL_N_sf"/>
</dbReference>
<evidence type="ECO:0000256" key="4">
    <source>
        <dbReference type="ARBA" id="ARBA00023098"/>
    </source>
</evidence>
<dbReference type="Gene3D" id="3.40.50.12780">
    <property type="entry name" value="N-terminal domain of ligase-like"/>
    <property type="match status" value="1"/>
</dbReference>
<evidence type="ECO:0000313" key="8">
    <source>
        <dbReference type="Proteomes" id="UP000035721"/>
    </source>
</evidence>
<dbReference type="Pfam" id="PF23562">
    <property type="entry name" value="AMP-binding_C_3"/>
    <property type="match status" value="1"/>
</dbReference>
<dbReference type="Proteomes" id="UP000035721">
    <property type="component" value="Unassembled WGS sequence"/>
</dbReference>
<accession>A0A077LTA9</accession>
<dbReference type="OrthoDB" id="9803968at2"/>
<reference evidence="7 8" key="1">
    <citation type="journal article" date="2013" name="ISME J.">
        <title>A metabolic model for members of the genus Tetrasphaera involved in enhanced biological phosphorus removal.</title>
        <authorList>
            <person name="Kristiansen R."/>
            <person name="Nguyen H.T.T."/>
            <person name="Saunders A.M."/>
            <person name="Nielsen J.L."/>
            <person name="Wimmer R."/>
            <person name="Le V.Q."/>
            <person name="McIlroy S.J."/>
            <person name="Petrovski S."/>
            <person name="Seviour R.J."/>
            <person name="Calteau A."/>
            <person name="Nielsen K.L."/>
            <person name="Nielsen P.H."/>
        </authorList>
    </citation>
    <scope>NUCLEOTIDE SEQUENCE [LARGE SCALE GENOMIC DNA]</scope>
    <source>
        <strain evidence="7 8">T1-X7</strain>
    </source>
</reference>
<dbReference type="EMBL" id="CAJB01000025">
    <property type="protein sequence ID" value="CCH76361.1"/>
    <property type="molecule type" value="Genomic_DNA"/>
</dbReference>
<keyword evidence="4" id="KW-0443">Lipid metabolism</keyword>
<evidence type="ECO:0000256" key="5">
    <source>
        <dbReference type="ARBA" id="ARBA00032875"/>
    </source>
</evidence>
<dbReference type="PANTHER" id="PTHR43272">
    <property type="entry name" value="LONG-CHAIN-FATTY-ACID--COA LIGASE"/>
    <property type="match status" value="1"/>
</dbReference>
<keyword evidence="2 7" id="KW-0436">Ligase</keyword>
<dbReference type="PANTHER" id="PTHR43272:SF32">
    <property type="entry name" value="AMP-DEPENDENT SYNTHETASE_LIGASE DOMAIN-CONTAINING PROTEIN"/>
    <property type="match status" value="1"/>
</dbReference>
<keyword evidence="8" id="KW-1185">Reference proteome</keyword>
<dbReference type="InterPro" id="IPR000873">
    <property type="entry name" value="AMP-dep_synth/lig_dom"/>
</dbReference>
<proteinExistence type="inferred from homology"/>
<dbReference type="CDD" id="cd05907">
    <property type="entry name" value="VL_LC_FACS_like"/>
    <property type="match status" value="1"/>
</dbReference>
<name>A0A077LTA9_9MICO</name>
<comment type="similarity">
    <text evidence="1">Belongs to the ATP-dependent AMP-binding enzyme family.</text>
</comment>
<gene>
    <name evidence="7" type="ORF">BN12_1200015</name>
</gene>
<dbReference type="PROSITE" id="PS00455">
    <property type="entry name" value="AMP_BINDING"/>
    <property type="match status" value="1"/>
</dbReference>
<dbReference type="SUPFAM" id="SSF56801">
    <property type="entry name" value="Acetyl-CoA synthetase-like"/>
    <property type="match status" value="1"/>
</dbReference>
<dbReference type="GO" id="GO:0004467">
    <property type="term" value="F:long-chain fatty acid-CoA ligase activity"/>
    <property type="evidence" value="ECO:0007669"/>
    <property type="project" value="TreeGrafter"/>
</dbReference>
<organism evidence="7 8">
    <name type="scientific">Nostocoides japonicum T1-X7</name>
    <dbReference type="NCBI Taxonomy" id="1194083"/>
    <lineage>
        <taxon>Bacteria</taxon>
        <taxon>Bacillati</taxon>
        <taxon>Actinomycetota</taxon>
        <taxon>Actinomycetes</taxon>
        <taxon>Micrococcales</taxon>
        <taxon>Intrasporangiaceae</taxon>
        <taxon>Nostocoides</taxon>
    </lineage>
</organism>
<protein>
    <recommendedName>
        <fullName evidence="5">Acyl-CoA synthetase</fullName>
    </recommendedName>
</protein>